<keyword evidence="6" id="KW-0807">Transducer</keyword>
<dbReference type="GO" id="GO:0005886">
    <property type="term" value="C:plasma membrane"/>
    <property type="evidence" value="ECO:0007669"/>
    <property type="project" value="TreeGrafter"/>
</dbReference>
<dbReference type="PANTHER" id="PTHR24224">
    <property type="entry name" value="CARDIOACCELERATORY PEPTIDE RECEPTOR-RELATED"/>
    <property type="match status" value="1"/>
</dbReference>
<dbReference type="Gene3D" id="1.20.1070.10">
    <property type="entry name" value="Rhodopsin 7-helix transmembrane proteins"/>
    <property type="match status" value="1"/>
</dbReference>
<dbReference type="STRING" id="151549.A0A4C1T559"/>
<keyword evidence="11" id="KW-1185">Reference proteome</keyword>
<keyword evidence="4 8" id="KW-1133">Transmembrane helix</keyword>
<evidence type="ECO:0000259" key="9">
    <source>
        <dbReference type="PROSITE" id="PS50262"/>
    </source>
</evidence>
<evidence type="ECO:0000256" key="7">
    <source>
        <dbReference type="SAM" id="MobiDB-lite"/>
    </source>
</evidence>
<dbReference type="EMBL" id="BGZK01000035">
    <property type="protein sequence ID" value="GBP09356.1"/>
    <property type="molecule type" value="Genomic_DNA"/>
</dbReference>
<feature type="compositionally biased region" description="Basic and acidic residues" evidence="7">
    <location>
        <begin position="159"/>
        <end position="180"/>
    </location>
</feature>
<dbReference type="InterPro" id="IPR000276">
    <property type="entry name" value="GPCR_Rhodpsn"/>
</dbReference>
<feature type="region of interest" description="Disordered" evidence="7">
    <location>
        <begin position="143"/>
        <end position="183"/>
    </location>
</feature>
<dbReference type="OrthoDB" id="5987909at2759"/>
<feature type="domain" description="G-protein coupled receptors family 1 profile" evidence="9">
    <location>
        <begin position="1"/>
        <end position="91"/>
    </location>
</feature>
<organism evidence="10 11">
    <name type="scientific">Eumeta variegata</name>
    <name type="common">Bagworm moth</name>
    <name type="synonym">Eumeta japonica</name>
    <dbReference type="NCBI Taxonomy" id="151549"/>
    <lineage>
        <taxon>Eukaryota</taxon>
        <taxon>Metazoa</taxon>
        <taxon>Ecdysozoa</taxon>
        <taxon>Arthropoda</taxon>
        <taxon>Hexapoda</taxon>
        <taxon>Insecta</taxon>
        <taxon>Pterygota</taxon>
        <taxon>Neoptera</taxon>
        <taxon>Endopterygota</taxon>
        <taxon>Lepidoptera</taxon>
        <taxon>Glossata</taxon>
        <taxon>Ditrysia</taxon>
        <taxon>Tineoidea</taxon>
        <taxon>Psychidae</taxon>
        <taxon>Oiketicinae</taxon>
        <taxon>Eumeta</taxon>
    </lineage>
</organism>
<dbReference type="PROSITE" id="PS00237">
    <property type="entry name" value="G_PROTEIN_RECEP_F1_1"/>
    <property type="match status" value="1"/>
</dbReference>
<evidence type="ECO:0000313" key="10">
    <source>
        <dbReference type="EMBL" id="GBP09356.1"/>
    </source>
</evidence>
<comment type="subcellular location">
    <subcellularLocation>
        <location evidence="1">Membrane</location>
    </subcellularLocation>
</comment>
<proteinExistence type="inferred from homology"/>
<protein>
    <submittedName>
        <fullName evidence="10">Cardioacceleratory peptide receptor</fullName>
    </submittedName>
</protein>
<evidence type="ECO:0000313" key="11">
    <source>
        <dbReference type="Proteomes" id="UP000299102"/>
    </source>
</evidence>
<evidence type="ECO:0000256" key="8">
    <source>
        <dbReference type="SAM" id="Phobius"/>
    </source>
</evidence>
<dbReference type="PROSITE" id="PS50262">
    <property type="entry name" value="G_PROTEIN_RECEP_F1_2"/>
    <property type="match status" value="1"/>
</dbReference>
<dbReference type="PANTHER" id="PTHR24224:SF6">
    <property type="entry name" value="CARDIOACCELERATORY PEPTIDE RECEPTOR-RELATED"/>
    <property type="match status" value="1"/>
</dbReference>
<gene>
    <name evidence="10" type="primary">CCAP-R</name>
    <name evidence="10" type="ORF">EVAR_5783_1</name>
</gene>
<comment type="caution">
    <text evidence="10">The sequence shown here is derived from an EMBL/GenBank/DDBJ whole genome shotgun (WGS) entry which is preliminary data.</text>
</comment>
<feature type="transmembrane region" description="Helical" evidence="8">
    <location>
        <begin position="32"/>
        <end position="51"/>
    </location>
</feature>
<accession>A0A4C1T559</accession>
<name>A0A4C1T559_EUMVA</name>
<dbReference type="InterPro" id="IPR017452">
    <property type="entry name" value="GPCR_Rhodpsn_7TM"/>
</dbReference>
<dbReference type="InterPro" id="IPR052665">
    <property type="entry name" value="Neuropeptide-GPCR"/>
</dbReference>
<keyword evidence="5 8" id="KW-0472">Membrane</keyword>
<keyword evidence="6 10" id="KW-0675">Receptor</keyword>
<evidence type="ECO:0000256" key="2">
    <source>
        <dbReference type="ARBA" id="ARBA00010663"/>
    </source>
</evidence>
<feature type="transmembrane region" description="Helical" evidence="8">
    <location>
        <begin position="72"/>
        <end position="92"/>
    </location>
</feature>
<evidence type="ECO:0000256" key="3">
    <source>
        <dbReference type="ARBA" id="ARBA00022692"/>
    </source>
</evidence>
<evidence type="ECO:0000256" key="5">
    <source>
        <dbReference type="ARBA" id="ARBA00023136"/>
    </source>
</evidence>
<dbReference type="PRINTS" id="PR00237">
    <property type="entry name" value="GPCRRHODOPSN"/>
</dbReference>
<dbReference type="Pfam" id="PF00001">
    <property type="entry name" value="7tm_1"/>
    <property type="match status" value="1"/>
</dbReference>
<reference evidence="10 11" key="1">
    <citation type="journal article" date="2019" name="Commun. Biol.">
        <title>The bagworm genome reveals a unique fibroin gene that provides high tensile strength.</title>
        <authorList>
            <person name="Kono N."/>
            <person name="Nakamura H."/>
            <person name="Ohtoshi R."/>
            <person name="Tomita M."/>
            <person name="Numata K."/>
            <person name="Arakawa K."/>
        </authorList>
    </citation>
    <scope>NUCLEOTIDE SEQUENCE [LARGE SCALE GENOMIC DNA]</scope>
</reference>
<evidence type="ECO:0000256" key="4">
    <source>
        <dbReference type="ARBA" id="ARBA00022989"/>
    </source>
</evidence>
<dbReference type="AlphaFoldDB" id="A0A4C1T559"/>
<comment type="similarity">
    <text evidence="2 6">Belongs to the G-protein coupled receptor 1 family.</text>
</comment>
<dbReference type="Proteomes" id="UP000299102">
    <property type="component" value="Unassembled WGS sequence"/>
</dbReference>
<dbReference type="SUPFAM" id="SSF81321">
    <property type="entry name" value="Family A G protein-coupled receptor-like"/>
    <property type="match status" value="1"/>
</dbReference>
<evidence type="ECO:0000256" key="6">
    <source>
        <dbReference type="RuleBase" id="RU000688"/>
    </source>
</evidence>
<sequence length="281" mass="31350">MDTYNPKGIIYALPASWVEVRYLMEGSVTSMSLFQAVVMYASTYVLVALSIDRCDAITNPMNFSGSWVRARGLIVSAWVISIIFSTPLLILYEVKEVQEGDYFKETYIFRSSTVLDRPGHPQALAGLDEPSFRDDIRPAGLDHSRLLRRDSDDDMDEEQSGRDESAGQLQKNEDHEERSNRWGHGLQAGQFARTDSARQNQECQNDIRHRVRVLTPILNSLSGTESFTPSPALDFRSGFIERILFRRSPAKASGISAETPFCGADAPTLSSGITDLDFNGV</sequence>
<evidence type="ECO:0000256" key="1">
    <source>
        <dbReference type="ARBA" id="ARBA00004370"/>
    </source>
</evidence>
<keyword evidence="6" id="KW-0297">G-protein coupled receptor</keyword>
<keyword evidence="3 6" id="KW-0812">Transmembrane</keyword>
<dbReference type="GO" id="GO:0008188">
    <property type="term" value="F:neuropeptide receptor activity"/>
    <property type="evidence" value="ECO:0007669"/>
    <property type="project" value="TreeGrafter"/>
</dbReference>